<feature type="region of interest" description="Disordered" evidence="13">
    <location>
        <begin position="760"/>
        <end position="785"/>
    </location>
</feature>
<evidence type="ECO:0000256" key="4">
    <source>
        <dbReference type="ARBA" id="ARBA00018070"/>
    </source>
</evidence>
<name>A0A409XBF5_PSICY</name>
<feature type="compositionally biased region" description="Polar residues" evidence="13">
    <location>
        <begin position="1293"/>
        <end position="1308"/>
    </location>
</feature>
<evidence type="ECO:0000256" key="8">
    <source>
        <dbReference type="ARBA" id="ARBA00023055"/>
    </source>
</evidence>
<dbReference type="InterPro" id="IPR026849">
    <property type="entry name" value="ATG2"/>
</dbReference>
<dbReference type="PANTHER" id="PTHR13190">
    <property type="entry name" value="AUTOPHAGY-RELATED 2, ISOFORM A"/>
    <property type="match status" value="1"/>
</dbReference>
<gene>
    <name evidence="14" type="ORF">CVT25_001076</name>
</gene>
<feature type="region of interest" description="Disordered" evidence="13">
    <location>
        <begin position="1293"/>
        <end position="1319"/>
    </location>
</feature>
<sequence length="1986" mass="217865">MAWYSSWIPGLPTFNFAIPTSIQGRFLSFVLKKTLGHLLKPGQLDHHQIDSQIGSGYVQVNDLELSPDASLPVSLKSGTISSIKARIPWPNPLASTLGFSLRSLHLVFHVIPYINHTDSEGVDLSESVTSVAESFIHQELSPGEEATLWKSFRQESALHSSYEDHNIPGGLDKPAPEDEGLHPLDSDPAGVSVFASLIERLLARFEFDVQDVKITLVHPENISLTLSLDEIQYHTDGKTGSSTSPPDNPVEGETRTLFVSGLHLSSRSLLSSDVPSFLRDVTKSPELQSPSVATSRPLSRQSSRSSLDDAAQFMMSQSLAALPPRPPSSAGSVSSSMYESAISTASFSTHSQENLRNMIPDDQSPIQTEPDIPSNVPPSNASAEKFDEVIISFGSQPITFVLTTPSPVAKLSEDDDDPFISSADPTPTEEQLQMSASVGVIACAVKSWQVQSLLRLGEAVVPSETPSKKDVNAKNFPTAKRPSLRVSAQVRGIVALLLPSTSNAVTVLGFFERPLVPPSLEHGCIRLHLDTLSASIKISDAGFGKPTSLLSRTTSAESELKSVDFTITDISIFLFTQAPGIHDGETPQTISAFPLLLTDPHLSSQYPRSHVQPQSNQAYPILPNFEVIDWTNDTSRSFGTKLSQWRSQPKSSRFKAHAGVAPGQQKESHVPLIPAVRIVSRVVSTSNKEGTHRRTEVDQSTDIELAPLNIRVDLEHLLQSGGPLSFFEDLIPQTPDYDHDSLSSEDTVENDMYASTWNISAKGKAPEGPDFSKPPYRQKSNQSDAVKDFQQSRIMVNFPLIRLAIRSPAPRLEARSGTLVVDLHDVKLEMGANSPRPSARFANDNAPPAHNLDFSEESILLKAEFSRLVVACPMVGATTASSFVSIGALSDDQPENQEHIPSLKITPLPPRIYVIKPSPNPSRATPILALSVDIPAVHADISKPEFDGLQYWVDDLSQLLERLSGAPNNDSYPFVGDSRDTSLIGSRFFAKSRSGSGSALSTSTTDSSESVIKVTITEAFLRIMVPRTDSDKVHSRPFEIKASDVDVLVELNPDNKQQTILTLGVLDLTVDNTDPQGQPQRFLDLTSPHSLSTVPKSIVKLRLSTTTTPNLNTKETRIKLTLCGFTYCFYPDIHWISDFALFAKNPPGTFESVIPSDRTRIFVKILDGSIRVLSPQYPGSIVSHIQELDFSTDVVGDSRNSSFHISATALALLAIDDNQDRHTPDAGRSAQGISMWTAAGYALVVEVAELDTNVVNQLSIFPSWKVAVDRIVVRLHLCADTLTAVTAFSQDLGSSFKNSDPKPTTSTKGPAVVSQKPQKEGSTLISSVEDLAFKRVPDVGHAPDMIYDDLPTNLDYLDESFGASAGFRELRDEDLDEFDDEEIDGTSASNDPSIISKIGGETIKIFDAQGLEIVEDYFLTIPPEKSSGQSYSGNPTFSLKITDGHFTLFLYDGYDWVRTRRTIEEEVKEMRKRLAKIRQLVANGQIQDPTVEDTSALLYNSVHIGLEDDDDLLGEPSALIAAIDEELRDDLETASQSSWQSLKPSNAGKSRARSVRVHGKRLTRAKGPSMEFCLAGLNAEFDQYQPDDPLVSRTFVTVRDLEILDHIKTSTWKKFLTELRSDSRGNVRETDSNMVRIELRSVRPVPGNSSEETRLRAKILPLRLYVDQDAVDFLKKFFSFKDPHAVSNVDVQSNESEAYIQLAEIFPIDLKLDYKPRRVDYRALKEGRTIELMNFFHFDGAEMTLRHITLAGVTGWPKLFEMLNDLWTPDVKATQLVEVISGVAPIRSVVNVGSGVADLILLPIAQYKKDGRIVRGMQKGATAFVKSTAIEAIRMGAKLATGTQVILEQAEGILGGQFDTSITAEPLQVPIGDDFNYENEEEDVPSDLISKYAHQPTDLREGVQSAYKSLQRNLSSAAQTILAVPMEVYERSGNEGPVRSVVRAVPIAVLKPMIGASEAVSKTLLGLHNTLDPNVRHDNEAKYKLR</sequence>
<feature type="region of interest" description="Disordered" evidence="13">
    <location>
        <begin position="281"/>
        <end position="308"/>
    </location>
</feature>
<dbReference type="GO" id="GO:0000045">
    <property type="term" value="P:autophagosome assembly"/>
    <property type="evidence" value="ECO:0007669"/>
    <property type="project" value="TreeGrafter"/>
</dbReference>
<reference evidence="14 15" key="1">
    <citation type="journal article" date="2018" name="Evol. Lett.">
        <title>Horizontal gene cluster transfer increased hallucinogenic mushroom diversity.</title>
        <authorList>
            <person name="Reynolds H.T."/>
            <person name="Vijayakumar V."/>
            <person name="Gluck-Thaler E."/>
            <person name="Korotkin H.B."/>
            <person name="Matheny P.B."/>
            <person name="Slot J.C."/>
        </authorList>
    </citation>
    <scope>NUCLEOTIDE SEQUENCE [LARGE SCALE GENOMIC DNA]</scope>
    <source>
        <strain evidence="14 15">2631</strain>
    </source>
</reference>
<comment type="catalytic activity">
    <reaction evidence="11">
        <text>a 1,2-diacyl-sn-glycero-3-phosphoethanolamine(in) = a 1,2-diacyl-sn-glycero-3-phosphoethanolamine(out)</text>
        <dbReference type="Rhea" id="RHEA:38895"/>
        <dbReference type="ChEBI" id="CHEBI:64612"/>
    </reaction>
</comment>
<evidence type="ECO:0000313" key="15">
    <source>
        <dbReference type="Proteomes" id="UP000283269"/>
    </source>
</evidence>
<dbReference type="GO" id="GO:0034727">
    <property type="term" value="P:piecemeal microautophagy of the nucleus"/>
    <property type="evidence" value="ECO:0007669"/>
    <property type="project" value="TreeGrafter"/>
</dbReference>
<dbReference type="STRING" id="93625.A0A409XBF5"/>
<dbReference type="EMBL" id="NHYD01002181">
    <property type="protein sequence ID" value="PPQ87997.1"/>
    <property type="molecule type" value="Genomic_DNA"/>
</dbReference>
<keyword evidence="15" id="KW-1185">Reference proteome</keyword>
<protein>
    <recommendedName>
        <fullName evidence="4">Autophagy-related protein 2</fullName>
    </recommendedName>
</protein>
<feature type="compositionally biased region" description="Polar residues" evidence="13">
    <location>
        <begin position="285"/>
        <end position="297"/>
    </location>
</feature>
<dbReference type="InParanoid" id="A0A409XBF5"/>
<comment type="catalytic activity">
    <reaction evidence="12">
        <text>a 1,2-diacyl-sn-glycero-3-phosphocholine(in) = a 1,2-diacyl-sn-glycero-3-phosphocholine(out)</text>
        <dbReference type="Rhea" id="RHEA:38571"/>
        <dbReference type="ChEBI" id="CHEBI:57643"/>
    </reaction>
</comment>
<evidence type="ECO:0000256" key="10">
    <source>
        <dbReference type="ARBA" id="ARBA00024479"/>
    </source>
</evidence>
<dbReference type="GO" id="GO:0032266">
    <property type="term" value="F:phosphatidylinositol-3-phosphate binding"/>
    <property type="evidence" value="ECO:0007669"/>
    <property type="project" value="TreeGrafter"/>
</dbReference>
<evidence type="ECO:0000313" key="14">
    <source>
        <dbReference type="EMBL" id="PPQ87997.1"/>
    </source>
</evidence>
<comment type="catalytic activity">
    <reaction evidence="10">
        <text>a 1,2-diacyl-sn-glycero-3-phospho-L-serine(in) = a 1,2-diacyl-sn-glycero-3-phospho-L-serine(out)</text>
        <dbReference type="Rhea" id="RHEA:38663"/>
        <dbReference type="ChEBI" id="CHEBI:57262"/>
    </reaction>
</comment>
<comment type="caution">
    <text evidence="14">The sequence shown here is derived from an EMBL/GenBank/DDBJ whole genome shotgun (WGS) entry which is preliminary data.</text>
</comment>
<keyword evidence="9" id="KW-0472">Membrane</keyword>
<keyword evidence="5" id="KW-0813">Transport</keyword>
<evidence type="ECO:0000256" key="1">
    <source>
        <dbReference type="ARBA" id="ARBA00004406"/>
    </source>
</evidence>
<evidence type="ECO:0000256" key="13">
    <source>
        <dbReference type="SAM" id="MobiDB-lite"/>
    </source>
</evidence>
<dbReference type="OrthoDB" id="18982at2759"/>
<feature type="compositionally biased region" description="Basic and acidic residues" evidence="13">
    <location>
        <begin position="174"/>
        <end position="184"/>
    </location>
</feature>
<dbReference type="PANTHER" id="PTHR13190:SF1">
    <property type="entry name" value="AUTOPHAGY-RELATED 2, ISOFORM A"/>
    <property type="match status" value="1"/>
</dbReference>
<proteinExistence type="inferred from homology"/>
<comment type="similarity">
    <text evidence="3">Belongs to the ATG2 family.</text>
</comment>
<evidence type="ECO:0000256" key="12">
    <source>
        <dbReference type="ARBA" id="ARBA00024631"/>
    </source>
</evidence>
<dbReference type="Pfam" id="PF13329">
    <property type="entry name" value="ATG2_CAD"/>
    <property type="match status" value="1"/>
</dbReference>
<keyword evidence="8" id="KW-0445">Lipid transport</keyword>
<dbReference type="GO" id="GO:0006869">
    <property type="term" value="P:lipid transport"/>
    <property type="evidence" value="ECO:0007669"/>
    <property type="project" value="UniProtKB-KW"/>
</dbReference>
<feature type="compositionally biased region" description="Polar residues" evidence="13">
    <location>
        <begin position="1534"/>
        <end position="1548"/>
    </location>
</feature>
<evidence type="ECO:0000256" key="6">
    <source>
        <dbReference type="ARBA" id="ARBA00022824"/>
    </source>
</evidence>
<organism evidence="14 15">
    <name type="scientific">Psilocybe cyanescens</name>
    <dbReference type="NCBI Taxonomy" id="93625"/>
    <lineage>
        <taxon>Eukaryota</taxon>
        <taxon>Fungi</taxon>
        <taxon>Dikarya</taxon>
        <taxon>Basidiomycota</taxon>
        <taxon>Agaricomycotina</taxon>
        <taxon>Agaricomycetes</taxon>
        <taxon>Agaricomycetidae</taxon>
        <taxon>Agaricales</taxon>
        <taxon>Agaricineae</taxon>
        <taxon>Strophariaceae</taxon>
        <taxon>Psilocybe</taxon>
    </lineage>
</organism>
<feature type="region of interest" description="Disordered" evidence="13">
    <location>
        <begin position="356"/>
        <end position="380"/>
    </location>
</feature>
<comment type="subcellular location">
    <subcellularLocation>
        <location evidence="1">Endoplasmic reticulum membrane</location>
        <topology evidence="1">Peripheral membrane protein</topology>
    </subcellularLocation>
    <subcellularLocation>
        <location evidence="2">Preautophagosomal structure membrane</location>
        <topology evidence="2">Peripheral membrane protein</topology>
    </subcellularLocation>
</comment>
<feature type="compositionally biased region" description="Low complexity" evidence="13">
    <location>
        <begin position="298"/>
        <end position="308"/>
    </location>
</feature>
<evidence type="ECO:0000256" key="7">
    <source>
        <dbReference type="ARBA" id="ARBA00023006"/>
    </source>
</evidence>
<dbReference type="GO" id="GO:0034045">
    <property type="term" value="C:phagophore assembly site membrane"/>
    <property type="evidence" value="ECO:0007669"/>
    <property type="project" value="UniProtKB-SubCell"/>
</dbReference>
<evidence type="ECO:0000256" key="9">
    <source>
        <dbReference type="ARBA" id="ARBA00023136"/>
    </source>
</evidence>
<evidence type="ECO:0000256" key="11">
    <source>
        <dbReference type="ARBA" id="ARBA00024615"/>
    </source>
</evidence>
<feature type="region of interest" description="Disordered" evidence="13">
    <location>
        <begin position="1534"/>
        <end position="1557"/>
    </location>
</feature>
<dbReference type="GO" id="GO:0061709">
    <property type="term" value="P:reticulophagy"/>
    <property type="evidence" value="ECO:0007669"/>
    <property type="project" value="TreeGrafter"/>
</dbReference>
<feature type="region of interest" description="Disordered" evidence="13">
    <location>
        <begin position="162"/>
        <end position="184"/>
    </location>
</feature>
<evidence type="ECO:0000256" key="5">
    <source>
        <dbReference type="ARBA" id="ARBA00022448"/>
    </source>
</evidence>
<dbReference type="GO" id="GO:0061723">
    <property type="term" value="P:glycophagy"/>
    <property type="evidence" value="ECO:0007669"/>
    <property type="project" value="TreeGrafter"/>
</dbReference>
<accession>A0A409XBF5</accession>
<evidence type="ECO:0000256" key="3">
    <source>
        <dbReference type="ARBA" id="ARBA00009714"/>
    </source>
</evidence>
<dbReference type="GO" id="GO:0000422">
    <property type="term" value="P:autophagy of mitochondrion"/>
    <property type="evidence" value="ECO:0007669"/>
    <property type="project" value="TreeGrafter"/>
</dbReference>
<dbReference type="GO" id="GO:0043495">
    <property type="term" value="F:protein-membrane adaptor activity"/>
    <property type="evidence" value="ECO:0007669"/>
    <property type="project" value="TreeGrafter"/>
</dbReference>
<keyword evidence="7" id="KW-0072">Autophagy</keyword>
<evidence type="ECO:0000256" key="2">
    <source>
        <dbReference type="ARBA" id="ARBA00004623"/>
    </source>
</evidence>
<dbReference type="GO" id="GO:0005789">
    <property type="term" value="C:endoplasmic reticulum membrane"/>
    <property type="evidence" value="ECO:0007669"/>
    <property type="project" value="UniProtKB-SubCell"/>
</dbReference>
<keyword evidence="6" id="KW-0256">Endoplasmic reticulum</keyword>
<dbReference type="Proteomes" id="UP000283269">
    <property type="component" value="Unassembled WGS sequence"/>
</dbReference>
<dbReference type="GO" id="GO:0061908">
    <property type="term" value="C:phagophore"/>
    <property type="evidence" value="ECO:0007669"/>
    <property type="project" value="TreeGrafter"/>
</dbReference>